<keyword evidence="1" id="KW-0812">Transmembrane</keyword>
<dbReference type="EMBL" id="CP051167">
    <property type="protein sequence ID" value="QIZ73516.1"/>
    <property type="molecule type" value="Genomic_DNA"/>
</dbReference>
<keyword evidence="1" id="KW-0472">Membrane</keyword>
<keyword evidence="3" id="KW-1185">Reference proteome</keyword>
<evidence type="ECO:0000313" key="2">
    <source>
        <dbReference type="EMBL" id="QIZ73516.1"/>
    </source>
</evidence>
<keyword evidence="1" id="KW-1133">Transmembrane helix</keyword>
<reference evidence="2 3" key="1">
    <citation type="submission" date="2020-04" db="EMBL/GenBank/DDBJ databases">
        <authorList>
            <person name="Basu S."/>
            <person name="Maruthanayagam V."/>
            <person name="Chakraborty S."/>
            <person name="Pramanik A."/>
            <person name="Mukherjee J."/>
            <person name="Brink B."/>
        </authorList>
    </citation>
    <scope>NUCLEOTIDE SEQUENCE [LARGE SCALE GENOMIC DNA]</scope>
    <source>
        <strain evidence="2 3">AP17</strain>
    </source>
</reference>
<gene>
    <name evidence="2" type="ORF">HCG48_00150</name>
</gene>
<dbReference type="KEGG" id="oxy:HCG48_00150"/>
<evidence type="ECO:0000313" key="3">
    <source>
        <dbReference type="Proteomes" id="UP000500857"/>
    </source>
</evidence>
<organism evidence="2 3">
    <name type="scientific">Oxynema aestuarii AP17</name>
    <dbReference type="NCBI Taxonomy" id="2064643"/>
    <lineage>
        <taxon>Bacteria</taxon>
        <taxon>Bacillati</taxon>
        <taxon>Cyanobacteriota</taxon>
        <taxon>Cyanophyceae</taxon>
        <taxon>Oscillatoriophycideae</taxon>
        <taxon>Oscillatoriales</taxon>
        <taxon>Oscillatoriaceae</taxon>
        <taxon>Oxynema</taxon>
        <taxon>Oxynema aestuarii</taxon>
    </lineage>
</organism>
<dbReference type="RefSeq" id="WP_168571662.1">
    <property type="nucleotide sequence ID" value="NZ_CP051167.1"/>
</dbReference>
<dbReference type="Proteomes" id="UP000500857">
    <property type="component" value="Chromosome"/>
</dbReference>
<proteinExistence type="predicted"/>
<dbReference type="AlphaFoldDB" id="A0A6H1U514"/>
<evidence type="ECO:0000256" key="1">
    <source>
        <dbReference type="SAM" id="Phobius"/>
    </source>
</evidence>
<name>A0A6H1U514_9CYAN</name>
<sequence>MVDPMDDIARQARQGSVAAIIQVLNEKLATSGVRTRAVLADGVLQLLCEAVSADRLDRSLLVDRIRTLLESLAPRNIRRVNINSRLVREQQLLWLEEISRDPENQLLWSEEITLKKPNILRRFVEDLQIDRASRSKSGLRKTPSERQLRERRQFQRGIVGGIAASLFLLLAFAIVSQTQWFEQFRGQPAESPQPDVTASPDVEAPDAFARAVRLAEQASAEGKQAETRSDWLVIAAKWQQASDLMASVPADHPRYETAQNRTELYRRYSETAQEEARKLPEQ</sequence>
<feature type="transmembrane region" description="Helical" evidence="1">
    <location>
        <begin position="157"/>
        <end position="175"/>
    </location>
</feature>
<protein>
    <submittedName>
        <fullName evidence="2">Uncharacterized protein</fullName>
    </submittedName>
</protein>
<accession>A0A6H1U514</accession>